<reference evidence="2 3" key="1">
    <citation type="submission" date="2019-07" db="EMBL/GenBank/DDBJ databases">
        <title>Genome sequence of Acholeplasma laidlawii strain with increased resistance to erythromycin.</title>
        <authorList>
            <person name="Medvedeva E.S."/>
            <person name="Baranova N.B."/>
            <person name="Siniagina M.N."/>
            <person name="Mouzykantov A."/>
            <person name="Chernova O.A."/>
            <person name="Chernov V.M."/>
        </authorList>
    </citation>
    <scope>NUCLEOTIDE SEQUENCE [LARGE SCALE GENOMIC DNA]</scope>
    <source>
        <strain evidence="2 3">PG8REry</strain>
    </source>
</reference>
<evidence type="ECO:0000313" key="2">
    <source>
        <dbReference type="EMBL" id="TRX99570.1"/>
    </source>
</evidence>
<feature type="domain" description="Chitin-binding type-3" evidence="1">
    <location>
        <begin position="689"/>
        <end position="736"/>
    </location>
</feature>
<feature type="domain" description="Chitin-binding type-3" evidence="1">
    <location>
        <begin position="594"/>
        <end position="637"/>
    </location>
</feature>
<name>A0A553IHA3_ACHLA</name>
<dbReference type="InterPro" id="IPR003610">
    <property type="entry name" value="CBM5/12"/>
</dbReference>
<organism evidence="2 3">
    <name type="scientific">Acholeplasma laidlawii</name>
    <dbReference type="NCBI Taxonomy" id="2148"/>
    <lineage>
        <taxon>Bacteria</taxon>
        <taxon>Bacillati</taxon>
        <taxon>Mycoplasmatota</taxon>
        <taxon>Mollicutes</taxon>
        <taxon>Acholeplasmatales</taxon>
        <taxon>Acholeplasmataceae</taxon>
        <taxon>Acholeplasma</taxon>
    </lineage>
</organism>
<feature type="domain" description="Chitin-binding type-3" evidence="1">
    <location>
        <begin position="365"/>
        <end position="408"/>
    </location>
</feature>
<dbReference type="SMART" id="SM00495">
    <property type="entry name" value="ChtBD3"/>
    <property type="match status" value="5"/>
</dbReference>
<dbReference type="Gene3D" id="2.10.10.20">
    <property type="entry name" value="Carbohydrate-binding module superfamily 5/12"/>
    <property type="match status" value="1"/>
</dbReference>
<gene>
    <name evidence="2" type="ORF">FNV44_00585</name>
</gene>
<dbReference type="Proteomes" id="UP000315938">
    <property type="component" value="Unassembled WGS sequence"/>
</dbReference>
<proteinExistence type="predicted"/>
<dbReference type="Gene3D" id="2.10.10.90">
    <property type="match status" value="3"/>
</dbReference>
<dbReference type="GO" id="GO:0004553">
    <property type="term" value="F:hydrolase activity, hydrolyzing O-glycosyl compounds"/>
    <property type="evidence" value="ECO:0007669"/>
    <property type="project" value="InterPro"/>
</dbReference>
<evidence type="ECO:0000313" key="3">
    <source>
        <dbReference type="Proteomes" id="UP000315938"/>
    </source>
</evidence>
<dbReference type="RefSeq" id="WP_012242946.1">
    <property type="nucleotide sequence ID" value="NZ_JACAOE010000001.1"/>
</dbReference>
<feature type="domain" description="Chitin-binding type-3" evidence="1">
    <location>
        <begin position="313"/>
        <end position="364"/>
    </location>
</feature>
<dbReference type="GO" id="GO:0030246">
    <property type="term" value="F:carbohydrate binding"/>
    <property type="evidence" value="ECO:0007669"/>
    <property type="project" value="InterPro"/>
</dbReference>
<dbReference type="EMBL" id="VKID01000001">
    <property type="protein sequence ID" value="TRX99570.1"/>
    <property type="molecule type" value="Genomic_DNA"/>
</dbReference>
<comment type="caution">
    <text evidence="2">The sequence shown here is derived from an EMBL/GenBank/DDBJ whole genome shotgun (WGS) entry which is preliminary data.</text>
</comment>
<evidence type="ECO:0000259" key="1">
    <source>
        <dbReference type="SMART" id="SM00495"/>
    </source>
</evidence>
<dbReference type="GeneID" id="41339151"/>
<accession>A0A553IHA3</accession>
<dbReference type="GO" id="GO:0005975">
    <property type="term" value="P:carbohydrate metabolic process"/>
    <property type="evidence" value="ECO:0007669"/>
    <property type="project" value="InterPro"/>
</dbReference>
<sequence length="745" mass="84617">MRKIKKIIILFLMTTVFLSTIVGAYAWFTLQPSTEALDLNARSTELISSSARVQLGSQPLDYNSSYYNQTEYAIQFTKSQISNNLSGSTFPLSINVLITALKTVNVRFKLVEVWTVNNVVQNKPNVFTWNYAQSNRIDNSGYYMHDQVLSKGLTPFDVGFITNASVNTSVLNDLSNNAVLKLSLVVSAVQTNRSSNWNLAASNHVIKQFNVPSNISGQSLNVIFNGVSNPQYTRGVYVEFKSGTNNFSYIWHTRSALSNRLTLPAGTYDVRINLVNHLNFTVSRNGNTIEIQITYGPITSWGLEDVLYAPSMVPTWQPNVTYKSGDMVYYDDLSGNGVNAGYYKARQASTGAEPDASPWAWQTISVYYSDTRAYLAGEIIYYNNKFYRAKANVWAGNPPPLAWAWELLGLEHETGKVYTPGDVTYTLSNDIKSWYVSYGSFTAHSEIIEQHYNLKYMSINYSEHNKGKYQSGEYVYHEGYYYKVTVAENWSVPALGAYGYQRLGIEYVNRAYPVQSIVSYNNQYYIAVNAVSTGNTPGSSANWRLLNHRGNYLSTTTYNRYDSIIYNGKRYFWNNPTATINTNPETTSGWWSLEENWDFKNTYVQDSIVSYNNDLYILRSGTSQNQIPGVSGAWQPLSLKWSPTAMYYRSGSKVSIVEHEGKYYVWYGNHDTTNTSEPGTSRNGWNELTDVWVSTNRYLQGDFVIYDGSFWELLLPTNPTDQTNVPGIDFTVWKEHPIEWNPNRN</sequence>
<dbReference type="GO" id="GO:0005576">
    <property type="term" value="C:extracellular region"/>
    <property type="evidence" value="ECO:0007669"/>
    <property type="project" value="InterPro"/>
</dbReference>
<dbReference type="AlphaFoldDB" id="A0A553IHA3"/>
<protein>
    <recommendedName>
        <fullName evidence="1">Chitin-binding type-3 domain-containing protein</fullName>
    </recommendedName>
</protein>
<feature type="domain" description="Chitin-binding type-3" evidence="1">
    <location>
        <begin position="508"/>
        <end position="546"/>
    </location>
</feature>